<dbReference type="GO" id="GO:0043531">
    <property type="term" value="F:ADP binding"/>
    <property type="evidence" value="ECO:0007669"/>
    <property type="project" value="InterPro"/>
</dbReference>
<organism evidence="7 8">
    <name type="scientific">Actinidia chinensis var. chinensis</name>
    <name type="common">Chinese soft-hair kiwi</name>
    <dbReference type="NCBI Taxonomy" id="1590841"/>
    <lineage>
        <taxon>Eukaryota</taxon>
        <taxon>Viridiplantae</taxon>
        <taxon>Streptophyta</taxon>
        <taxon>Embryophyta</taxon>
        <taxon>Tracheophyta</taxon>
        <taxon>Spermatophyta</taxon>
        <taxon>Magnoliopsida</taxon>
        <taxon>eudicotyledons</taxon>
        <taxon>Gunneridae</taxon>
        <taxon>Pentapetalae</taxon>
        <taxon>asterids</taxon>
        <taxon>Ericales</taxon>
        <taxon>Actinidiaceae</taxon>
        <taxon>Actinidia</taxon>
    </lineage>
</organism>
<evidence type="ECO:0000256" key="5">
    <source>
        <dbReference type="SAM" id="SignalP"/>
    </source>
</evidence>
<evidence type="ECO:0000313" key="8">
    <source>
        <dbReference type="Proteomes" id="UP000241394"/>
    </source>
</evidence>
<feature type="signal peptide" evidence="5">
    <location>
        <begin position="1"/>
        <end position="15"/>
    </location>
</feature>
<reference evidence="8" key="2">
    <citation type="journal article" date="2018" name="BMC Genomics">
        <title>A manually annotated Actinidia chinensis var. chinensis (kiwifruit) genome highlights the challenges associated with draft genomes and gene prediction in plants.</title>
        <authorList>
            <person name="Pilkington S.M."/>
            <person name="Crowhurst R."/>
            <person name="Hilario E."/>
            <person name="Nardozza S."/>
            <person name="Fraser L."/>
            <person name="Peng Y."/>
            <person name="Gunaseelan K."/>
            <person name="Simpson R."/>
            <person name="Tahir J."/>
            <person name="Deroles S.C."/>
            <person name="Templeton K."/>
            <person name="Luo Z."/>
            <person name="Davy M."/>
            <person name="Cheng C."/>
            <person name="McNeilage M."/>
            <person name="Scaglione D."/>
            <person name="Liu Y."/>
            <person name="Zhang Q."/>
            <person name="Datson P."/>
            <person name="De Silva N."/>
            <person name="Gardiner S.E."/>
            <person name="Bassett H."/>
            <person name="Chagne D."/>
            <person name="McCallum J."/>
            <person name="Dzierzon H."/>
            <person name="Deng C."/>
            <person name="Wang Y.Y."/>
            <person name="Barron L."/>
            <person name="Manako K."/>
            <person name="Bowen J."/>
            <person name="Foster T.M."/>
            <person name="Erridge Z.A."/>
            <person name="Tiffin H."/>
            <person name="Waite C.N."/>
            <person name="Davies K.M."/>
            <person name="Grierson E.P."/>
            <person name="Laing W.A."/>
            <person name="Kirk R."/>
            <person name="Chen X."/>
            <person name="Wood M."/>
            <person name="Montefiori M."/>
            <person name="Brummell D.A."/>
            <person name="Schwinn K.E."/>
            <person name="Catanach A."/>
            <person name="Fullerton C."/>
            <person name="Li D."/>
            <person name="Meiyalaghan S."/>
            <person name="Nieuwenhuizen N."/>
            <person name="Read N."/>
            <person name="Prakash R."/>
            <person name="Hunter D."/>
            <person name="Zhang H."/>
            <person name="McKenzie M."/>
            <person name="Knabel M."/>
            <person name="Harris A."/>
            <person name="Allan A.C."/>
            <person name="Gleave A."/>
            <person name="Chen A."/>
            <person name="Janssen B.J."/>
            <person name="Plunkett B."/>
            <person name="Ampomah-Dwamena C."/>
            <person name="Voogd C."/>
            <person name="Leif D."/>
            <person name="Lafferty D."/>
            <person name="Souleyre E.J.F."/>
            <person name="Varkonyi-Gasic E."/>
            <person name="Gambi F."/>
            <person name="Hanley J."/>
            <person name="Yao J.L."/>
            <person name="Cheung J."/>
            <person name="David K.M."/>
            <person name="Warren B."/>
            <person name="Marsh K."/>
            <person name="Snowden K.C."/>
            <person name="Lin-Wang K."/>
            <person name="Brian L."/>
            <person name="Martinez-Sanchez M."/>
            <person name="Wang M."/>
            <person name="Ileperuma N."/>
            <person name="Macnee N."/>
            <person name="Campin R."/>
            <person name="McAtee P."/>
            <person name="Drummond R.S.M."/>
            <person name="Espley R.V."/>
            <person name="Ireland H.S."/>
            <person name="Wu R."/>
            <person name="Atkinson R.G."/>
            <person name="Karunairetnam S."/>
            <person name="Bulley S."/>
            <person name="Chunkath S."/>
            <person name="Hanley Z."/>
            <person name="Storey R."/>
            <person name="Thrimawithana A.H."/>
            <person name="Thomson S."/>
            <person name="David C."/>
            <person name="Testolin R."/>
            <person name="Huang H."/>
            <person name="Hellens R.P."/>
            <person name="Schaffer R.J."/>
        </authorList>
    </citation>
    <scope>NUCLEOTIDE SEQUENCE [LARGE SCALE GENOMIC DNA]</scope>
    <source>
        <strain evidence="8">cv. Red5</strain>
    </source>
</reference>
<dbReference type="FunFam" id="3.40.50.300:FF:001091">
    <property type="entry name" value="Probable disease resistance protein At1g61300"/>
    <property type="match status" value="1"/>
</dbReference>
<dbReference type="SUPFAM" id="SSF52540">
    <property type="entry name" value="P-loop containing nucleoside triphosphate hydrolases"/>
    <property type="match status" value="1"/>
</dbReference>
<dbReference type="InParanoid" id="A0A2R6QDW2"/>
<keyword evidence="3" id="KW-0547">Nucleotide-binding</keyword>
<comment type="caution">
    <text evidence="7">The sequence shown here is derived from an EMBL/GenBank/DDBJ whole genome shotgun (WGS) entry which is preliminary data.</text>
</comment>
<dbReference type="PANTHER" id="PTHR33463:SF187">
    <property type="entry name" value="AND NB-ARC DOMAIN DISEASE RESISTANCE PROTEIN, PUTATIVE-RELATED"/>
    <property type="match status" value="1"/>
</dbReference>
<dbReference type="InterPro" id="IPR027417">
    <property type="entry name" value="P-loop_NTPase"/>
</dbReference>
<dbReference type="PANTHER" id="PTHR33463">
    <property type="entry name" value="NB-ARC DOMAIN-CONTAINING PROTEIN-RELATED"/>
    <property type="match status" value="1"/>
</dbReference>
<keyword evidence="2" id="KW-0611">Plant defense</keyword>
<evidence type="ECO:0000256" key="3">
    <source>
        <dbReference type="ARBA" id="ARBA00022840"/>
    </source>
</evidence>
<proteinExistence type="predicted"/>
<feature type="coiled-coil region" evidence="4">
    <location>
        <begin position="56"/>
        <end position="83"/>
    </location>
</feature>
<dbReference type="InterPro" id="IPR042197">
    <property type="entry name" value="Apaf_helical"/>
</dbReference>
<sequence length="387" mass="44649">MWVEVLAFLLLLVMGYFVPTQFVELGDKVELLKNILTFIGECPKWLDYRNHLDENVRILRRRKEALCSRRDEVNEELDTAELKSRTTRKSEVAYWLENVQILESDVARIMQGFERMNFLKRAWQGSQVEKKIKEVDKLYKEGRFDGLVLKSLRTSVDALLTKPLLDTQQREVERIWECVMNDDDALIIGVTGEQGIGKTSIIEHIYNRLIDSNFDCVYFVTISEEYSIRKLQNDIAKEIGLGFVDEEDERKRAAMLHKGLRRKKSVLILDGLPMHVSLEKIGISTQMNGCKLILTSRLSAVCRRMGCKQPIEVTPLPLDEAETLFMKEVGLNDQCDPEIKNIAKQIVKECAGLPFSIVNTAERLMGVDDIYEWRTTLNELKEHGPIH</sequence>
<protein>
    <submittedName>
        <fullName evidence="7">Disease resistance protein</fullName>
    </submittedName>
</protein>
<keyword evidence="1" id="KW-0433">Leucine-rich repeat</keyword>
<dbReference type="Gramene" id="PSS06310">
    <property type="protein sequence ID" value="PSS06310"/>
    <property type="gene ID" value="CEY00_Acc19472"/>
</dbReference>
<evidence type="ECO:0000256" key="4">
    <source>
        <dbReference type="SAM" id="Coils"/>
    </source>
</evidence>
<evidence type="ECO:0000256" key="1">
    <source>
        <dbReference type="ARBA" id="ARBA00022614"/>
    </source>
</evidence>
<dbReference type="Proteomes" id="UP000241394">
    <property type="component" value="Chromosome LG17"/>
</dbReference>
<feature type="chain" id="PRO_5015353358" evidence="5">
    <location>
        <begin position="16"/>
        <end position="387"/>
    </location>
</feature>
<reference evidence="7 8" key="1">
    <citation type="submission" date="2017-07" db="EMBL/GenBank/DDBJ databases">
        <title>An improved, manually edited Actinidia chinensis var. chinensis (kiwifruit) genome highlights the challenges associated with draft genomes and gene prediction in plants.</title>
        <authorList>
            <person name="Pilkington S."/>
            <person name="Crowhurst R."/>
            <person name="Hilario E."/>
            <person name="Nardozza S."/>
            <person name="Fraser L."/>
            <person name="Peng Y."/>
            <person name="Gunaseelan K."/>
            <person name="Simpson R."/>
            <person name="Tahir J."/>
            <person name="Deroles S."/>
            <person name="Templeton K."/>
            <person name="Luo Z."/>
            <person name="Davy M."/>
            <person name="Cheng C."/>
            <person name="Mcneilage M."/>
            <person name="Scaglione D."/>
            <person name="Liu Y."/>
            <person name="Zhang Q."/>
            <person name="Datson P."/>
            <person name="De Silva N."/>
            <person name="Gardiner S."/>
            <person name="Bassett H."/>
            <person name="Chagne D."/>
            <person name="Mccallum J."/>
            <person name="Dzierzon H."/>
            <person name="Deng C."/>
            <person name="Wang Y.-Y."/>
            <person name="Barron N."/>
            <person name="Manako K."/>
            <person name="Bowen J."/>
            <person name="Foster T."/>
            <person name="Erridge Z."/>
            <person name="Tiffin H."/>
            <person name="Waite C."/>
            <person name="Davies K."/>
            <person name="Grierson E."/>
            <person name="Laing W."/>
            <person name="Kirk R."/>
            <person name="Chen X."/>
            <person name="Wood M."/>
            <person name="Montefiori M."/>
            <person name="Brummell D."/>
            <person name="Schwinn K."/>
            <person name="Catanach A."/>
            <person name="Fullerton C."/>
            <person name="Li D."/>
            <person name="Meiyalaghan S."/>
            <person name="Nieuwenhuizen N."/>
            <person name="Read N."/>
            <person name="Prakash R."/>
            <person name="Hunter D."/>
            <person name="Zhang H."/>
            <person name="Mckenzie M."/>
            <person name="Knabel M."/>
            <person name="Harris A."/>
            <person name="Allan A."/>
            <person name="Chen A."/>
            <person name="Janssen B."/>
            <person name="Plunkett B."/>
            <person name="Dwamena C."/>
            <person name="Voogd C."/>
            <person name="Leif D."/>
            <person name="Lafferty D."/>
            <person name="Souleyre E."/>
            <person name="Varkonyi-Gasic E."/>
            <person name="Gambi F."/>
            <person name="Hanley J."/>
            <person name="Yao J.-L."/>
            <person name="Cheung J."/>
            <person name="David K."/>
            <person name="Warren B."/>
            <person name="Marsh K."/>
            <person name="Snowden K."/>
            <person name="Lin-Wang K."/>
            <person name="Brian L."/>
            <person name="Martinez-Sanchez M."/>
            <person name="Wang M."/>
            <person name="Ileperuma N."/>
            <person name="Macnee N."/>
            <person name="Campin R."/>
            <person name="Mcatee P."/>
            <person name="Drummond R."/>
            <person name="Espley R."/>
            <person name="Ireland H."/>
            <person name="Wu R."/>
            <person name="Atkinson R."/>
            <person name="Karunairetnam S."/>
            <person name="Bulley S."/>
            <person name="Chunkath S."/>
            <person name="Hanley Z."/>
            <person name="Storey R."/>
            <person name="Thrimawithana A."/>
            <person name="Thomson S."/>
            <person name="David C."/>
            <person name="Testolin R."/>
        </authorList>
    </citation>
    <scope>NUCLEOTIDE SEQUENCE [LARGE SCALE GENOMIC DNA]</scope>
    <source>
        <strain evidence="8">cv. Red5</strain>
        <tissue evidence="7">Young leaf</tissue>
    </source>
</reference>
<gene>
    <name evidence="7" type="ORF">CEY00_Acc19472</name>
</gene>
<evidence type="ECO:0000256" key="2">
    <source>
        <dbReference type="ARBA" id="ARBA00022821"/>
    </source>
</evidence>
<feature type="domain" description="NB-ARC" evidence="6">
    <location>
        <begin position="169"/>
        <end position="333"/>
    </location>
</feature>
<evidence type="ECO:0000259" key="6">
    <source>
        <dbReference type="Pfam" id="PF00931"/>
    </source>
</evidence>
<dbReference type="STRING" id="1590841.A0A2R6QDW2"/>
<accession>A0A2R6QDW2</accession>
<dbReference type="Gene3D" id="3.40.50.300">
    <property type="entry name" value="P-loop containing nucleotide triphosphate hydrolases"/>
    <property type="match status" value="1"/>
</dbReference>
<evidence type="ECO:0000313" key="7">
    <source>
        <dbReference type="EMBL" id="PSS06310.1"/>
    </source>
</evidence>
<dbReference type="InterPro" id="IPR050905">
    <property type="entry name" value="Plant_NBS-LRR"/>
</dbReference>
<dbReference type="GO" id="GO:0006952">
    <property type="term" value="P:defense response"/>
    <property type="evidence" value="ECO:0007669"/>
    <property type="project" value="UniProtKB-KW"/>
</dbReference>
<keyword evidence="4" id="KW-0175">Coiled coil</keyword>
<dbReference type="EMBL" id="NKQK01000017">
    <property type="protein sequence ID" value="PSS06310.1"/>
    <property type="molecule type" value="Genomic_DNA"/>
</dbReference>
<dbReference type="InterPro" id="IPR002182">
    <property type="entry name" value="NB-ARC"/>
</dbReference>
<name>A0A2R6QDW2_ACTCC</name>
<dbReference type="Gene3D" id="1.10.8.430">
    <property type="entry name" value="Helical domain of apoptotic protease-activating factors"/>
    <property type="match status" value="1"/>
</dbReference>
<keyword evidence="8" id="KW-1185">Reference proteome</keyword>
<keyword evidence="3" id="KW-0067">ATP-binding</keyword>
<dbReference type="OMA" id="IKVTFCG"/>
<dbReference type="GO" id="GO:0005524">
    <property type="term" value="F:ATP binding"/>
    <property type="evidence" value="ECO:0007669"/>
    <property type="project" value="UniProtKB-KW"/>
</dbReference>
<dbReference type="PRINTS" id="PR00364">
    <property type="entry name" value="DISEASERSIST"/>
</dbReference>
<dbReference type="Pfam" id="PF00931">
    <property type="entry name" value="NB-ARC"/>
    <property type="match status" value="1"/>
</dbReference>
<dbReference type="OrthoDB" id="664960at2759"/>
<keyword evidence="5" id="KW-0732">Signal</keyword>
<dbReference type="AlphaFoldDB" id="A0A2R6QDW2"/>